<evidence type="ECO:0000313" key="3">
    <source>
        <dbReference type="Proteomes" id="UP001521222"/>
    </source>
</evidence>
<comment type="caution">
    <text evidence="2">The sequence shown here is derived from an EMBL/GenBank/DDBJ whole genome shotgun (WGS) entry which is preliminary data.</text>
</comment>
<proteinExistence type="predicted"/>
<evidence type="ECO:0000313" key="2">
    <source>
        <dbReference type="EMBL" id="KAL1599998.1"/>
    </source>
</evidence>
<dbReference type="Proteomes" id="UP001521222">
    <property type="component" value="Unassembled WGS sequence"/>
</dbReference>
<dbReference type="EMBL" id="JAKIXB020000019">
    <property type="protein sequence ID" value="KAL1599998.1"/>
    <property type="molecule type" value="Genomic_DNA"/>
</dbReference>
<dbReference type="InterPro" id="IPR016182">
    <property type="entry name" value="Cu_amine_oxidase_N-reg"/>
</dbReference>
<dbReference type="Gene3D" id="3.10.450.40">
    <property type="match status" value="1"/>
</dbReference>
<gene>
    <name evidence="2" type="ORF">SLS59_006071</name>
</gene>
<evidence type="ECO:0000259" key="1">
    <source>
        <dbReference type="Pfam" id="PF09248"/>
    </source>
</evidence>
<protein>
    <recommendedName>
        <fullName evidence="1">DUF1965 domain-containing protein</fullName>
    </recommendedName>
</protein>
<accession>A0ABR3R736</accession>
<organism evidence="2 3">
    <name type="scientific">Nothophoma quercina</name>
    <dbReference type="NCBI Taxonomy" id="749835"/>
    <lineage>
        <taxon>Eukaryota</taxon>
        <taxon>Fungi</taxon>
        <taxon>Dikarya</taxon>
        <taxon>Ascomycota</taxon>
        <taxon>Pezizomycotina</taxon>
        <taxon>Dothideomycetes</taxon>
        <taxon>Pleosporomycetidae</taxon>
        <taxon>Pleosporales</taxon>
        <taxon>Pleosporineae</taxon>
        <taxon>Didymellaceae</taxon>
        <taxon>Nothophoma</taxon>
    </lineage>
</organism>
<feature type="domain" description="DUF1965" evidence="1">
    <location>
        <begin position="73"/>
        <end position="125"/>
    </location>
</feature>
<name>A0ABR3R736_9PLEO</name>
<sequence length="134" mass="15009">MVRSDNCIFWVDTLPLNETAVLPYLDGNASAPLQYARAIISEGGKEVTDSQEYMIGPLRSLRTGRSRSLTIYCMGTDASLYSLKEVFTGEKFYPTIEALRTAFEAGELSQEYDHTLDADWALVDYNPELGKCHL</sequence>
<dbReference type="InterPro" id="IPR015328">
    <property type="entry name" value="DUF1965"/>
</dbReference>
<keyword evidence="3" id="KW-1185">Reference proteome</keyword>
<dbReference type="Pfam" id="PF09248">
    <property type="entry name" value="DUF1965"/>
    <property type="match status" value="1"/>
</dbReference>
<reference evidence="2 3" key="1">
    <citation type="submission" date="2024-02" db="EMBL/GenBank/DDBJ databases">
        <title>De novo assembly and annotation of 12 fungi associated with fruit tree decline syndrome in Ontario, Canada.</title>
        <authorList>
            <person name="Sulman M."/>
            <person name="Ellouze W."/>
            <person name="Ilyukhin E."/>
        </authorList>
    </citation>
    <scope>NUCLEOTIDE SEQUENCE [LARGE SCALE GENOMIC DNA]</scope>
    <source>
        <strain evidence="2 3">M97-236</strain>
    </source>
</reference>
<dbReference type="SUPFAM" id="SSF54416">
    <property type="entry name" value="Amine oxidase N-terminal region"/>
    <property type="match status" value="1"/>
</dbReference>